<dbReference type="AlphaFoldDB" id="A0A5A7QRF7"/>
<dbReference type="Pfam" id="PF02458">
    <property type="entry name" value="Transferase"/>
    <property type="match status" value="1"/>
</dbReference>
<protein>
    <submittedName>
        <fullName evidence="2">HXXXD-type acyl-transferase family protein</fullName>
    </submittedName>
</protein>
<evidence type="ECO:0000256" key="1">
    <source>
        <dbReference type="ARBA" id="ARBA00009861"/>
    </source>
</evidence>
<dbReference type="Gene3D" id="3.30.559.10">
    <property type="entry name" value="Chloramphenicol acetyltransferase-like domain"/>
    <property type="match status" value="1"/>
</dbReference>
<dbReference type="InterPro" id="IPR023213">
    <property type="entry name" value="CAT-like_dom_sf"/>
</dbReference>
<comment type="caution">
    <text evidence="2">The sequence shown here is derived from an EMBL/GenBank/DDBJ whole genome shotgun (WGS) entry which is preliminary data.</text>
</comment>
<organism evidence="2 3">
    <name type="scientific">Striga asiatica</name>
    <name type="common">Asiatic witchweed</name>
    <name type="synonym">Buchnera asiatica</name>
    <dbReference type="NCBI Taxonomy" id="4170"/>
    <lineage>
        <taxon>Eukaryota</taxon>
        <taxon>Viridiplantae</taxon>
        <taxon>Streptophyta</taxon>
        <taxon>Embryophyta</taxon>
        <taxon>Tracheophyta</taxon>
        <taxon>Spermatophyta</taxon>
        <taxon>Magnoliopsida</taxon>
        <taxon>eudicotyledons</taxon>
        <taxon>Gunneridae</taxon>
        <taxon>Pentapetalae</taxon>
        <taxon>asterids</taxon>
        <taxon>lamiids</taxon>
        <taxon>Lamiales</taxon>
        <taxon>Orobanchaceae</taxon>
        <taxon>Buchnereae</taxon>
        <taxon>Striga</taxon>
    </lineage>
</organism>
<sequence>MRWAHVLGDAYSAAECINTWGKIMANHKVPVHLSNPINIQSQPSTSASLCRSIKQLDPLGDNWSIPNNSKIMQTHTFHITKESLIKLLPEEKNSNKYRVITPFEVISAVIWKCAAKIMNMINIITVCKKSDKILDLTSVQSELPSNTRQVTGTVEARTLDLIRDADYLELAKYISEEFVDETNAVEREMEEGSGKLDFIVYGSNLTFVEWEEVNVWGLELNGLGPIFAGLSIDGVGDEGAVVVMARNGGGRSVNVILAEDRLGQLRNELVEYGIV</sequence>
<dbReference type="Proteomes" id="UP000325081">
    <property type="component" value="Unassembled WGS sequence"/>
</dbReference>
<dbReference type="GO" id="GO:0016747">
    <property type="term" value="F:acyltransferase activity, transferring groups other than amino-acyl groups"/>
    <property type="evidence" value="ECO:0007669"/>
    <property type="project" value="TreeGrafter"/>
</dbReference>
<reference evidence="3" key="1">
    <citation type="journal article" date="2019" name="Curr. Biol.">
        <title>Genome Sequence of Striga asiatica Provides Insight into the Evolution of Plant Parasitism.</title>
        <authorList>
            <person name="Yoshida S."/>
            <person name="Kim S."/>
            <person name="Wafula E.K."/>
            <person name="Tanskanen J."/>
            <person name="Kim Y.M."/>
            <person name="Honaas L."/>
            <person name="Yang Z."/>
            <person name="Spallek T."/>
            <person name="Conn C.E."/>
            <person name="Ichihashi Y."/>
            <person name="Cheong K."/>
            <person name="Cui S."/>
            <person name="Der J.P."/>
            <person name="Gundlach H."/>
            <person name="Jiao Y."/>
            <person name="Hori C."/>
            <person name="Ishida J.K."/>
            <person name="Kasahara H."/>
            <person name="Kiba T."/>
            <person name="Kim M.S."/>
            <person name="Koo N."/>
            <person name="Laohavisit A."/>
            <person name="Lee Y.H."/>
            <person name="Lumba S."/>
            <person name="McCourt P."/>
            <person name="Mortimer J.C."/>
            <person name="Mutuku J.M."/>
            <person name="Nomura T."/>
            <person name="Sasaki-Sekimoto Y."/>
            <person name="Seto Y."/>
            <person name="Wang Y."/>
            <person name="Wakatake T."/>
            <person name="Sakakibara H."/>
            <person name="Demura T."/>
            <person name="Yamaguchi S."/>
            <person name="Yoneyama K."/>
            <person name="Manabe R.I."/>
            <person name="Nelson D.C."/>
            <person name="Schulman A.H."/>
            <person name="Timko M.P."/>
            <person name="dePamphilis C.W."/>
            <person name="Choi D."/>
            <person name="Shirasu K."/>
        </authorList>
    </citation>
    <scope>NUCLEOTIDE SEQUENCE [LARGE SCALE GENOMIC DNA]</scope>
    <source>
        <strain evidence="3">cv. UVA1</strain>
    </source>
</reference>
<proteinExistence type="inferred from homology"/>
<accession>A0A5A7QRF7</accession>
<keyword evidence="3" id="KW-1185">Reference proteome</keyword>
<dbReference type="InterPro" id="IPR050317">
    <property type="entry name" value="Plant_Fungal_Acyltransferase"/>
</dbReference>
<dbReference type="PANTHER" id="PTHR31642">
    <property type="entry name" value="TRICHOTHECENE 3-O-ACETYLTRANSFERASE"/>
    <property type="match status" value="1"/>
</dbReference>
<dbReference type="OrthoDB" id="1862401at2759"/>
<evidence type="ECO:0000313" key="3">
    <source>
        <dbReference type="Proteomes" id="UP000325081"/>
    </source>
</evidence>
<keyword evidence="2" id="KW-0808">Transferase</keyword>
<gene>
    <name evidence="2" type="ORF">STAS_24929</name>
</gene>
<name>A0A5A7QRF7_STRAF</name>
<dbReference type="PANTHER" id="PTHR31642:SF115">
    <property type="entry name" value="PROTEIN ECERIFERUM 26-LIKE"/>
    <property type="match status" value="1"/>
</dbReference>
<evidence type="ECO:0000313" key="2">
    <source>
        <dbReference type="EMBL" id="GER47804.1"/>
    </source>
</evidence>
<comment type="similarity">
    <text evidence="1">Belongs to the plant acyltransferase family.</text>
</comment>
<dbReference type="EMBL" id="BKCP01008070">
    <property type="protein sequence ID" value="GER47804.1"/>
    <property type="molecule type" value="Genomic_DNA"/>
</dbReference>